<proteinExistence type="predicted"/>
<organism evidence="1 2">
    <name type="scientific">Lithospermum erythrorhizon</name>
    <name type="common">Purple gromwell</name>
    <name type="synonym">Lithospermum officinale var. erythrorhizon</name>
    <dbReference type="NCBI Taxonomy" id="34254"/>
    <lineage>
        <taxon>Eukaryota</taxon>
        <taxon>Viridiplantae</taxon>
        <taxon>Streptophyta</taxon>
        <taxon>Embryophyta</taxon>
        <taxon>Tracheophyta</taxon>
        <taxon>Spermatophyta</taxon>
        <taxon>Magnoliopsida</taxon>
        <taxon>eudicotyledons</taxon>
        <taxon>Gunneridae</taxon>
        <taxon>Pentapetalae</taxon>
        <taxon>asterids</taxon>
        <taxon>lamiids</taxon>
        <taxon>Boraginales</taxon>
        <taxon>Boraginaceae</taxon>
        <taxon>Boraginoideae</taxon>
        <taxon>Lithospermeae</taxon>
        <taxon>Lithospermum</taxon>
    </lineage>
</organism>
<gene>
    <name evidence="1" type="ORF">LIER_15484</name>
</gene>
<accession>A0AAV3Q438</accession>
<dbReference type="AlphaFoldDB" id="A0AAV3Q438"/>
<name>A0AAV3Q438_LITER</name>
<sequence>MIDTRSFKQEDLKVGLQNRLVTSFSRRQEEDYNEVAPRDIANEELTVQNIDNTITKVFGDINVDCALDDMESNDHELSVENHAKFESNSCTTRRINDDKQSDGSAT</sequence>
<keyword evidence="2" id="KW-1185">Reference proteome</keyword>
<reference evidence="1 2" key="1">
    <citation type="submission" date="2024-01" db="EMBL/GenBank/DDBJ databases">
        <title>The complete chloroplast genome sequence of Lithospermum erythrorhizon: insights into the phylogenetic relationship among Boraginaceae species and the maternal lineages of purple gromwells.</title>
        <authorList>
            <person name="Okada T."/>
            <person name="Watanabe K."/>
        </authorList>
    </citation>
    <scope>NUCLEOTIDE SEQUENCE [LARGE SCALE GENOMIC DNA]</scope>
</reference>
<comment type="caution">
    <text evidence="1">The sequence shown here is derived from an EMBL/GenBank/DDBJ whole genome shotgun (WGS) entry which is preliminary data.</text>
</comment>
<protein>
    <submittedName>
        <fullName evidence="1">Uncharacterized protein</fullName>
    </submittedName>
</protein>
<evidence type="ECO:0000313" key="2">
    <source>
        <dbReference type="Proteomes" id="UP001454036"/>
    </source>
</evidence>
<dbReference type="Proteomes" id="UP001454036">
    <property type="component" value="Unassembled WGS sequence"/>
</dbReference>
<dbReference type="EMBL" id="BAABME010003356">
    <property type="protein sequence ID" value="GAA0158469.1"/>
    <property type="molecule type" value="Genomic_DNA"/>
</dbReference>
<evidence type="ECO:0000313" key="1">
    <source>
        <dbReference type="EMBL" id="GAA0158469.1"/>
    </source>
</evidence>